<name>A0ACC2KCV6_PERAE</name>
<proteinExistence type="predicted"/>
<organism evidence="1 2">
    <name type="scientific">Persea americana</name>
    <name type="common">Avocado</name>
    <dbReference type="NCBI Taxonomy" id="3435"/>
    <lineage>
        <taxon>Eukaryota</taxon>
        <taxon>Viridiplantae</taxon>
        <taxon>Streptophyta</taxon>
        <taxon>Embryophyta</taxon>
        <taxon>Tracheophyta</taxon>
        <taxon>Spermatophyta</taxon>
        <taxon>Magnoliopsida</taxon>
        <taxon>Magnoliidae</taxon>
        <taxon>Laurales</taxon>
        <taxon>Lauraceae</taxon>
        <taxon>Persea</taxon>
    </lineage>
</organism>
<comment type="caution">
    <text evidence="1">The sequence shown here is derived from an EMBL/GenBank/DDBJ whole genome shotgun (WGS) entry which is preliminary data.</text>
</comment>
<gene>
    <name evidence="1" type="ORF">MRB53_015048</name>
</gene>
<accession>A0ACC2KCV6</accession>
<dbReference type="EMBL" id="CM056812">
    <property type="protein sequence ID" value="KAJ8618862.1"/>
    <property type="molecule type" value="Genomic_DNA"/>
</dbReference>
<evidence type="ECO:0000313" key="2">
    <source>
        <dbReference type="Proteomes" id="UP001234297"/>
    </source>
</evidence>
<dbReference type="Proteomes" id="UP001234297">
    <property type="component" value="Chromosome 4"/>
</dbReference>
<protein>
    <submittedName>
        <fullName evidence="1">Uncharacterized protein</fullName>
    </submittedName>
</protein>
<reference evidence="1 2" key="1">
    <citation type="journal article" date="2022" name="Hortic Res">
        <title>A haplotype resolved chromosomal level avocado genome allows analysis of novel avocado genes.</title>
        <authorList>
            <person name="Nath O."/>
            <person name="Fletcher S.J."/>
            <person name="Hayward A."/>
            <person name="Shaw L.M."/>
            <person name="Masouleh A.K."/>
            <person name="Furtado A."/>
            <person name="Henry R.J."/>
            <person name="Mitter N."/>
        </authorList>
    </citation>
    <scope>NUCLEOTIDE SEQUENCE [LARGE SCALE GENOMIC DNA]</scope>
    <source>
        <strain evidence="2">cv. Hass</strain>
    </source>
</reference>
<keyword evidence="2" id="KW-1185">Reference proteome</keyword>
<sequence>MGREATVRDEGIGIGEKEVAIQEIFRNPFSSSYKSHHQASLWNFSDFEETHLFGAFHKLYLIWSREKLSVMESTLGGETVTEKVKKRVSKWDLVEDTKCPTETVQDNSKSADVADAHHDKDANSGCNWSKSVSSHVSKWSDWEANNTMRSEDSSGGSCCEPMPEHKGEGKDVIVDEDDEKISQTTRTRGASITSHIDLGRHHSHSRSGSPGWGRSCSRSRSPHGFKYEAESWNNRGRSGRGGSIAQCRDFAAGWCRRGDQCRFLHQDDRDYDGKGHCDRVPFENRGRRLEKGRFSRYASNEAFSDSQEQSGYSRDKDLHGYESHNVRDRGKHETQRNHRSSERCDDFLKGKCHRGSACKYVHHGAKVDGCGGWPSKDATRHRAHNRREDLTFEHDQRHEPHRSTMDTLCKYFAEGRCRNGEKCKFSHQGPTFGGPEENSQDGGRGNSSVSGNRPGGGLKWIDNSSGAGVGCPENVSRSHPKWGDKEADRNLSSSPFCSDTINIRADDPWNKSCEGPRWDDKPAETNFSVSPQRMSNGDGARRVPESRAADQFSNVTDMGSAGVNKDGYSHNMGRNETIHGSQDSYTWSPEADGQQLPVQKVGAVVFPSKDRQSQQKIPTPNVPNFNPSLQSQQLAHALLDGLNVNLNGQSRLMAPPLPSGQMDSNGQSQGMNVRSSSTDQAQMPICQGDSSEKHDLLDGNMSQLTNDVSIPQNAASTEKGAQLTDLSASLAQIFGNGQQLPQLYATLNHLSVTGLVPTQPPQSNPVRPSAPVAVPFIQPKQVPWLQSQNDPLTYSIEFVDPDINKQPARFPMNTHEQKNTSLEQLQAPQQILASSSGTDNQNEGELPENGSLEKPNHEKKDNQHGLKMDTEVVEVKEVATVQCEKDQQTGQLKEMDIDDQVNDEGKRSKDAKEMRMFKFALVEFVKELLKPTWKEGHMSKEAHKTIVKKVVDKVTGSLHGPHIPHTQERIDHYLSFSKPKLTKLVQAYVEKYLKT</sequence>
<evidence type="ECO:0000313" key="1">
    <source>
        <dbReference type="EMBL" id="KAJ8618862.1"/>
    </source>
</evidence>